<dbReference type="GO" id="GO:0055085">
    <property type="term" value="P:transmembrane transport"/>
    <property type="evidence" value="ECO:0007669"/>
    <property type="project" value="InterPro"/>
</dbReference>
<dbReference type="Pfam" id="PF03544">
    <property type="entry name" value="TonB_C"/>
    <property type="match status" value="1"/>
</dbReference>
<dbReference type="GO" id="GO:0015031">
    <property type="term" value="P:protein transport"/>
    <property type="evidence" value="ECO:0007669"/>
    <property type="project" value="UniProtKB-KW"/>
</dbReference>
<dbReference type="PRINTS" id="PR01374">
    <property type="entry name" value="TONBPROTEIN"/>
</dbReference>
<dbReference type="InterPro" id="IPR037682">
    <property type="entry name" value="TonB_C"/>
</dbReference>
<name>A0A250I5Z7_9BACT</name>
<dbReference type="NCBIfam" id="TIGR01352">
    <property type="entry name" value="tonB_Cterm"/>
    <property type="match status" value="1"/>
</dbReference>
<dbReference type="SUPFAM" id="SSF74653">
    <property type="entry name" value="TolA/TonB C-terminal domain"/>
    <property type="match status" value="1"/>
</dbReference>
<keyword evidence="4" id="KW-1003">Cell membrane</keyword>
<evidence type="ECO:0000313" key="13">
    <source>
        <dbReference type="EMBL" id="ATB26620.1"/>
    </source>
</evidence>
<sequence>MFQSVIHQSGVSAGRFGTGVWVSLFLHAGVFGALLGMSHQADPTPIKEPEIVIEPMRLPPKGNPNPPADKALEVAPKPKPKPKPKELVQPKNVKPLPAVEPKAVEPEPTAEPVDPSLPYIPGSHPEGDPTDKAIPGIPFIAGLIPDSAPGGTGEDVVPFGAGMTPPRLLSAGVPLEYTEQARQAHVQGMVVIRCTITREGSVENCRVIKGQPFMDEAVVASLTSRRYAPLTFQGRTVNVSYTFNVNLRMP</sequence>
<evidence type="ECO:0000256" key="1">
    <source>
        <dbReference type="ARBA" id="ARBA00004383"/>
    </source>
</evidence>
<dbReference type="GO" id="GO:0015891">
    <property type="term" value="P:siderophore transport"/>
    <property type="evidence" value="ECO:0007669"/>
    <property type="project" value="InterPro"/>
</dbReference>
<feature type="transmembrane region" description="Helical" evidence="11">
    <location>
        <begin position="20"/>
        <end position="37"/>
    </location>
</feature>
<evidence type="ECO:0000256" key="10">
    <source>
        <dbReference type="SAM" id="MobiDB-lite"/>
    </source>
</evidence>
<evidence type="ECO:0000256" key="11">
    <source>
        <dbReference type="SAM" id="Phobius"/>
    </source>
</evidence>
<comment type="subcellular location">
    <subcellularLocation>
        <location evidence="1">Cell inner membrane</location>
        <topology evidence="1">Single-pass membrane protein</topology>
        <orientation evidence="1">Periplasmic side</orientation>
    </subcellularLocation>
</comment>
<accession>A0A250I5Z7</accession>
<dbReference type="PANTHER" id="PTHR33446">
    <property type="entry name" value="PROTEIN TONB-RELATED"/>
    <property type="match status" value="1"/>
</dbReference>
<dbReference type="GO" id="GO:0030288">
    <property type="term" value="C:outer membrane-bounded periplasmic space"/>
    <property type="evidence" value="ECO:0007669"/>
    <property type="project" value="InterPro"/>
</dbReference>
<keyword evidence="9 11" id="KW-0472">Membrane</keyword>
<keyword evidence="14" id="KW-1185">Reference proteome</keyword>
<gene>
    <name evidence="13" type="ORF">MEBOL_000048</name>
</gene>
<evidence type="ECO:0000256" key="6">
    <source>
        <dbReference type="ARBA" id="ARBA00022692"/>
    </source>
</evidence>
<dbReference type="PROSITE" id="PS52015">
    <property type="entry name" value="TONB_CTD"/>
    <property type="match status" value="1"/>
</dbReference>
<feature type="region of interest" description="Disordered" evidence="10">
    <location>
        <begin position="55"/>
        <end position="116"/>
    </location>
</feature>
<evidence type="ECO:0000256" key="3">
    <source>
        <dbReference type="ARBA" id="ARBA00022448"/>
    </source>
</evidence>
<evidence type="ECO:0000256" key="9">
    <source>
        <dbReference type="ARBA" id="ARBA00023136"/>
    </source>
</evidence>
<dbReference type="InterPro" id="IPR003538">
    <property type="entry name" value="TonB"/>
</dbReference>
<evidence type="ECO:0000256" key="5">
    <source>
        <dbReference type="ARBA" id="ARBA00022519"/>
    </source>
</evidence>
<keyword evidence="3" id="KW-0813">Transport</keyword>
<comment type="similarity">
    <text evidence="2">Belongs to the TonB family.</text>
</comment>
<reference evidence="13 14" key="1">
    <citation type="submission" date="2017-06" db="EMBL/GenBank/DDBJ databases">
        <authorList>
            <person name="Kim H.J."/>
            <person name="Triplett B.A."/>
        </authorList>
    </citation>
    <scope>NUCLEOTIDE SEQUENCE [LARGE SCALE GENOMIC DNA]</scope>
    <source>
        <strain evidence="13 14">DSM 14713</strain>
    </source>
</reference>
<evidence type="ECO:0000256" key="4">
    <source>
        <dbReference type="ARBA" id="ARBA00022475"/>
    </source>
</evidence>
<keyword evidence="5" id="KW-0997">Cell inner membrane</keyword>
<dbReference type="Gene3D" id="3.30.1150.10">
    <property type="match status" value="1"/>
</dbReference>
<keyword evidence="6 11" id="KW-0812">Transmembrane</keyword>
<evidence type="ECO:0000256" key="7">
    <source>
        <dbReference type="ARBA" id="ARBA00022927"/>
    </source>
</evidence>
<evidence type="ECO:0000256" key="2">
    <source>
        <dbReference type="ARBA" id="ARBA00006555"/>
    </source>
</evidence>
<feature type="compositionally biased region" description="Low complexity" evidence="10">
    <location>
        <begin position="95"/>
        <end position="114"/>
    </location>
</feature>
<proteinExistence type="inferred from homology"/>
<feature type="compositionally biased region" description="Pro residues" evidence="10">
    <location>
        <begin position="57"/>
        <end position="67"/>
    </location>
</feature>
<dbReference type="InterPro" id="IPR051045">
    <property type="entry name" value="TonB-dependent_transducer"/>
</dbReference>
<keyword evidence="8 11" id="KW-1133">Transmembrane helix</keyword>
<dbReference type="AlphaFoldDB" id="A0A250I5Z7"/>
<evidence type="ECO:0000259" key="12">
    <source>
        <dbReference type="PROSITE" id="PS52015"/>
    </source>
</evidence>
<organism evidence="13 14">
    <name type="scientific">Melittangium boletus DSM 14713</name>
    <dbReference type="NCBI Taxonomy" id="1294270"/>
    <lineage>
        <taxon>Bacteria</taxon>
        <taxon>Pseudomonadati</taxon>
        <taxon>Myxococcota</taxon>
        <taxon>Myxococcia</taxon>
        <taxon>Myxococcales</taxon>
        <taxon>Cystobacterineae</taxon>
        <taxon>Archangiaceae</taxon>
        <taxon>Melittangium</taxon>
    </lineage>
</organism>
<evidence type="ECO:0000313" key="14">
    <source>
        <dbReference type="Proteomes" id="UP000217289"/>
    </source>
</evidence>
<dbReference type="RefSeq" id="WP_095975531.1">
    <property type="nucleotide sequence ID" value="NZ_CP022163.1"/>
</dbReference>
<dbReference type="OrthoDB" id="5381802at2"/>
<feature type="domain" description="TonB C-terminal" evidence="12">
    <location>
        <begin position="162"/>
        <end position="250"/>
    </location>
</feature>
<evidence type="ECO:0000256" key="8">
    <source>
        <dbReference type="ARBA" id="ARBA00022989"/>
    </source>
</evidence>
<keyword evidence="7" id="KW-0653">Protein transport</keyword>
<dbReference type="Proteomes" id="UP000217289">
    <property type="component" value="Chromosome"/>
</dbReference>
<dbReference type="KEGG" id="mbd:MEBOL_000048"/>
<dbReference type="GO" id="GO:0031992">
    <property type="term" value="F:energy transducer activity"/>
    <property type="evidence" value="ECO:0007669"/>
    <property type="project" value="InterPro"/>
</dbReference>
<dbReference type="GO" id="GO:0098797">
    <property type="term" value="C:plasma membrane protein complex"/>
    <property type="evidence" value="ECO:0007669"/>
    <property type="project" value="TreeGrafter"/>
</dbReference>
<dbReference type="PANTHER" id="PTHR33446:SF2">
    <property type="entry name" value="PROTEIN TONB"/>
    <property type="match status" value="1"/>
</dbReference>
<protein>
    <recommendedName>
        <fullName evidence="12">TonB C-terminal domain-containing protein</fullName>
    </recommendedName>
</protein>
<dbReference type="InterPro" id="IPR006260">
    <property type="entry name" value="TonB/TolA_C"/>
</dbReference>
<dbReference type="EMBL" id="CP022163">
    <property type="protein sequence ID" value="ATB26620.1"/>
    <property type="molecule type" value="Genomic_DNA"/>
</dbReference>